<dbReference type="SUPFAM" id="SSF81296">
    <property type="entry name" value="E set domains"/>
    <property type="match status" value="2"/>
</dbReference>
<dbReference type="Pfam" id="PF00339">
    <property type="entry name" value="Arrestin_N"/>
    <property type="match status" value="1"/>
</dbReference>
<evidence type="ECO:0000259" key="4">
    <source>
        <dbReference type="SMART" id="SM01017"/>
    </source>
</evidence>
<evidence type="ECO:0000256" key="2">
    <source>
        <dbReference type="ARBA" id="ARBA00022606"/>
    </source>
</evidence>
<dbReference type="GO" id="GO:0015031">
    <property type="term" value="P:protein transport"/>
    <property type="evidence" value="ECO:0007669"/>
    <property type="project" value="TreeGrafter"/>
</dbReference>
<dbReference type="InterPro" id="IPR011022">
    <property type="entry name" value="Arrestin_C-like"/>
</dbReference>
<dbReference type="Gene3D" id="2.60.40.640">
    <property type="match status" value="3"/>
</dbReference>
<gene>
    <name evidence="5" type="ORF">TGEB3V08_LOCUS10262</name>
</gene>
<dbReference type="PANTHER" id="PTHR11188:SF176">
    <property type="entry name" value="ARRESTIN DOMAIN-CONTAINING PROTEIN 1"/>
    <property type="match status" value="1"/>
</dbReference>
<sequence length="524" mass="58586">MDYIAEDGETGVRDTETVLPAGDHSFLFTFSIPSNLPSSFEGSFGYIRYTIKATLDRPWKFNQDTKVALTVLAYRDLNMYPQLRTPLILGNTKTICCWCCQSAPMAITARVPFTGVVPGQDVPIIVDLDNPTSVDITSVQCYLMQVTSSLLESPSLEWSQGNIITARVSFTGVFPGKDVPLIVELDNPTNVDITSVLHNYFTVVLPERHGVIDGDSQELFCYLAFNDRELNQNMGDDWKSSVRGFEKDKLALVEIHRFIFRLVIQSAIVTHIGESARPWRTPVSRGKKWDIEEEGADSGLCLTLTEQPLHITRMGKEAQHEAFVVDVGWKSYGMCRGFLKEKLSNLVCTWSSISSTCEYVINLVWGYVIILESIFYARGKSRTETRKLGELSLDPVGKHSSHTAQKTMRMPSCPPTLDINCGIIKIHYFIECKATTSGAHMNLYVATPLTVGTVPLIFQQNWEPLPPGQDGPPTVPPTAPPYPDLPPPSYDECVFGAISIREDEDSEHTYGQKEFSPRYPTYNL</sequence>
<dbReference type="GO" id="GO:0005737">
    <property type="term" value="C:cytoplasm"/>
    <property type="evidence" value="ECO:0007669"/>
    <property type="project" value="TreeGrafter"/>
</dbReference>
<dbReference type="EMBL" id="OE845630">
    <property type="protein sequence ID" value="CAD7607905.1"/>
    <property type="molecule type" value="Genomic_DNA"/>
</dbReference>
<proteinExistence type="inferred from homology"/>
<organism evidence="5">
    <name type="scientific">Timema genevievae</name>
    <name type="common">Walking stick</name>
    <dbReference type="NCBI Taxonomy" id="629358"/>
    <lineage>
        <taxon>Eukaryota</taxon>
        <taxon>Metazoa</taxon>
        <taxon>Ecdysozoa</taxon>
        <taxon>Arthropoda</taxon>
        <taxon>Hexapoda</taxon>
        <taxon>Insecta</taxon>
        <taxon>Pterygota</taxon>
        <taxon>Neoptera</taxon>
        <taxon>Polyneoptera</taxon>
        <taxon>Phasmatodea</taxon>
        <taxon>Timematodea</taxon>
        <taxon>Timematoidea</taxon>
        <taxon>Timematidae</taxon>
        <taxon>Timema</taxon>
    </lineage>
</organism>
<dbReference type="InterPro" id="IPR011021">
    <property type="entry name" value="Arrestin-like_N"/>
</dbReference>
<feature type="domain" description="Arrestin C-terminal-like" evidence="4">
    <location>
        <begin position="101"/>
        <end position="456"/>
    </location>
</feature>
<reference evidence="5" key="1">
    <citation type="submission" date="2020-11" db="EMBL/GenBank/DDBJ databases">
        <authorList>
            <person name="Tran Van P."/>
        </authorList>
    </citation>
    <scope>NUCLEOTIDE SEQUENCE</scope>
</reference>
<dbReference type="InterPro" id="IPR050357">
    <property type="entry name" value="Arrestin_domain-protein"/>
</dbReference>
<accession>A0A7R9K6Z4</accession>
<evidence type="ECO:0000256" key="1">
    <source>
        <dbReference type="ARBA" id="ARBA00005298"/>
    </source>
</evidence>
<name>A0A7R9K6Z4_TIMGE</name>
<feature type="region of interest" description="Disordered" evidence="3">
    <location>
        <begin position="503"/>
        <end position="524"/>
    </location>
</feature>
<evidence type="ECO:0000256" key="3">
    <source>
        <dbReference type="SAM" id="MobiDB-lite"/>
    </source>
</evidence>
<feature type="region of interest" description="Disordered" evidence="3">
    <location>
        <begin position="462"/>
        <end position="487"/>
    </location>
</feature>
<feature type="compositionally biased region" description="Pro residues" evidence="3">
    <location>
        <begin position="464"/>
        <end position="487"/>
    </location>
</feature>
<dbReference type="PANTHER" id="PTHR11188">
    <property type="entry name" value="ARRESTIN DOMAIN CONTAINING PROTEIN"/>
    <property type="match status" value="1"/>
</dbReference>
<dbReference type="InterPro" id="IPR014752">
    <property type="entry name" value="Arrestin-like_C"/>
</dbReference>
<dbReference type="Pfam" id="PF02752">
    <property type="entry name" value="Arrestin_C"/>
    <property type="match status" value="1"/>
</dbReference>
<keyword evidence="2" id="KW-0716">Sensory transduction</keyword>
<dbReference type="AlphaFoldDB" id="A0A7R9K6Z4"/>
<protein>
    <recommendedName>
        <fullName evidence="4">Arrestin C-terminal-like domain-containing protein</fullName>
    </recommendedName>
</protein>
<dbReference type="InterPro" id="IPR014756">
    <property type="entry name" value="Ig_E-set"/>
</dbReference>
<comment type="similarity">
    <text evidence="1">Belongs to the arrestin family.</text>
</comment>
<dbReference type="SMART" id="SM01017">
    <property type="entry name" value="Arrestin_C"/>
    <property type="match status" value="1"/>
</dbReference>
<evidence type="ECO:0000313" key="5">
    <source>
        <dbReference type="EMBL" id="CAD7607905.1"/>
    </source>
</evidence>